<dbReference type="AlphaFoldDB" id="A0A0F9HXW9"/>
<protein>
    <submittedName>
        <fullName evidence="1">Uncharacterized protein</fullName>
    </submittedName>
</protein>
<sequence length="109" mass="13367">MKKKIKEIQDYFIAKMLANDFRVIKMSEYTMNILIDDEYSFYIWLSNQPENRKPYHSQGNYFIELNFTKAQCVKLHSVLRKEIMRFQKEVLLKEKKKKFEQLKKELGYN</sequence>
<gene>
    <name evidence="1" type="ORF">LCGC14_2009230</name>
</gene>
<organism evidence="1">
    <name type="scientific">marine sediment metagenome</name>
    <dbReference type="NCBI Taxonomy" id="412755"/>
    <lineage>
        <taxon>unclassified sequences</taxon>
        <taxon>metagenomes</taxon>
        <taxon>ecological metagenomes</taxon>
    </lineage>
</organism>
<proteinExistence type="predicted"/>
<reference evidence="1" key="1">
    <citation type="journal article" date="2015" name="Nature">
        <title>Complex archaea that bridge the gap between prokaryotes and eukaryotes.</title>
        <authorList>
            <person name="Spang A."/>
            <person name="Saw J.H."/>
            <person name="Jorgensen S.L."/>
            <person name="Zaremba-Niedzwiedzka K."/>
            <person name="Martijn J."/>
            <person name="Lind A.E."/>
            <person name="van Eijk R."/>
            <person name="Schleper C."/>
            <person name="Guy L."/>
            <person name="Ettema T.J."/>
        </authorList>
    </citation>
    <scope>NUCLEOTIDE SEQUENCE</scope>
</reference>
<evidence type="ECO:0000313" key="1">
    <source>
        <dbReference type="EMBL" id="KKL79997.1"/>
    </source>
</evidence>
<dbReference type="EMBL" id="LAZR01022995">
    <property type="protein sequence ID" value="KKL79997.1"/>
    <property type="molecule type" value="Genomic_DNA"/>
</dbReference>
<comment type="caution">
    <text evidence="1">The sequence shown here is derived from an EMBL/GenBank/DDBJ whole genome shotgun (WGS) entry which is preliminary data.</text>
</comment>
<name>A0A0F9HXW9_9ZZZZ</name>
<accession>A0A0F9HXW9</accession>